<sequence length="58" mass="6421">MSDSKNLQADLTHATNAMRQAIAQKDVPEGVVDAFNHLLDVFRNIDSRLVKLEAREAG</sequence>
<dbReference type="RefSeq" id="WP_236371949.1">
    <property type="nucleotide sequence ID" value="NZ_WKAT01000030.1"/>
</dbReference>
<dbReference type="EMBL" id="WKAT01000030">
    <property type="protein sequence ID" value="MCF5546166.1"/>
    <property type="molecule type" value="Genomic_DNA"/>
</dbReference>
<name>A0ABS9GNV0_9PSED</name>
<evidence type="ECO:0000313" key="2">
    <source>
        <dbReference type="Proteomes" id="UP000814158"/>
    </source>
</evidence>
<protein>
    <submittedName>
        <fullName evidence="1">Uncharacterized protein</fullName>
    </submittedName>
</protein>
<comment type="caution">
    <text evidence="1">The sequence shown here is derived from an EMBL/GenBank/DDBJ whole genome shotgun (WGS) entry which is preliminary data.</text>
</comment>
<proteinExistence type="predicted"/>
<gene>
    <name evidence="1" type="ORF">GIV68_15620</name>
</gene>
<accession>A0ABS9GNV0</accession>
<organism evidence="1 2">
    <name type="scientific">Pseudomonas salomonii</name>
    <dbReference type="NCBI Taxonomy" id="191391"/>
    <lineage>
        <taxon>Bacteria</taxon>
        <taxon>Pseudomonadati</taxon>
        <taxon>Pseudomonadota</taxon>
        <taxon>Gammaproteobacteria</taxon>
        <taxon>Pseudomonadales</taxon>
        <taxon>Pseudomonadaceae</taxon>
        <taxon>Pseudomonas</taxon>
    </lineage>
</organism>
<dbReference type="Proteomes" id="UP000814158">
    <property type="component" value="Unassembled WGS sequence"/>
</dbReference>
<keyword evidence="2" id="KW-1185">Reference proteome</keyword>
<evidence type="ECO:0000313" key="1">
    <source>
        <dbReference type="EMBL" id="MCF5546166.1"/>
    </source>
</evidence>
<reference evidence="1 2" key="1">
    <citation type="submission" date="2019-11" db="EMBL/GenBank/DDBJ databases">
        <title>Epiphytic Pseudomonas syringae from cherry orchards.</title>
        <authorList>
            <person name="Hulin M.T."/>
        </authorList>
    </citation>
    <scope>NUCLEOTIDE SEQUENCE [LARGE SCALE GENOMIC DNA]</scope>
    <source>
        <strain evidence="1 2">PA-3-2A</strain>
    </source>
</reference>